<keyword evidence="2" id="KW-0658">Purine biosynthesis</keyword>
<protein>
    <recommendedName>
        <fullName evidence="6">IMP cyclohydrolase</fullName>
    </recommendedName>
</protein>
<dbReference type="SUPFAM" id="SSF53927">
    <property type="entry name" value="Cytidine deaminase-like"/>
    <property type="match status" value="1"/>
</dbReference>
<dbReference type="FunFam" id="3.40.140.20:FF:000002">
    <property type="entry name" value="Bifunctional purine biosynthesis protein PurH"/>
    <property type="match status" value="1"/>
</dbReference>
<reference evidence="5" key="1">
    <citation type="submission" date="2018-05" db="EMBL/GenBank/DDBJ databases">
        <authorList>
            <person name="Lanie J.A."/>
            <person name="Ng W.-L."/>
            <person name="Kazmierczak K.M."/>
            <person name="Andrzejewski T.M."/>
            <person name="Davidsen T.M."/>
            <person name="Wayne K.J."/>
            <person name="Tettelin H."/>
            <person name="Glass J.I."/>
            <person name="Rusch D."/>
            <person name="Podicherti R."/>
            <person name="Tsui H.-C.T."/>
            <person name="Winkler M.E."/>
        </authorList>
    </citation>
    <scope>NUCLEOTIDE SEQUENCE</scope>
</reference>
<dbReference type="EMBL" id="UINC01082635">
    <property type="protein sequence ID" value="SVC27580.1"/>
    <property type="molecule type" value="Genomic_DNA"/>
</dbReference>
<dbReference type="PANTHER" id="PTHR11692">
    <property type="entry name" value="BIFUNCTIONAL PURINE BIOSYNTHESIS PROTEIN PURH"/>
    <property type="match status" value="1"/>
</dbReference>
<dbReference type="GO" id="GO:0005829">
    <property type="term" value="C:cytosol"/>
    <property type="evidence" value="ECO:0007669"/>
    <property type="project" value="TreeGrafter"/>
</dbReference>
<organism evidence="5">
    <name type="scientific">marine metagenome</name>
    <dbReference type="NCBI Taxonomy" id="408172"/>
    <lineage>
        <taxon>unclassified sequences</taxon>
        <taxon>metagenomes</taxon>
        <taxon>ecological metagenomes</taxon>
    </lineage>
</organism>
<dbReference type="SMART" id="SM00798">
    <property type="entry name" value="AICARFT_IMPCHas"/>
    <property type="match status" value="1"/>
</dbReference>
<dbReference type="Pfam" id="PF01808">
    <property type="entry name" value="AICARFT_IMPCHas"/>
    <property type="match status" value="1"/>
</dbReference>
<dbReference type="AlphaFoldDB" id="A0A382KSY0"/>
<sequence>HTAHYDTIIHNYLKKNPLSNDFNLTYKKHSEMRYGENPHQAASAFQVPGDNSNSILNAKIHQGKKLSYNNIMDADAALACLKEFSTTACVVVKHANPCGVAIGQNMLDVYTRAFSADSLSVFGGIVALNEECDQSVAREISKIFVEIVLAPVFTDDALAIFSKKKNLRVLSFGKILPREKLLEVRNIVGGIIVQETDTSVVTKDNLNTVTKVEPSESDIDTMIFGWKVLKHVKSNGILIVKNNTTVGVGAGQVSRVDSVDIAMKKSGQAIKDSILCSDAFFPFRDSIDKIAGSGIKAVLQPGGSVRDNEVIAACNEHGIAMVFTGQRCFKH</sequence>
<gene>
    <name evidence="5" type="ORF">METZ01_LOCUS280434</name>
</gene>
<dbReference type="GO" id="GO:0004643">
    <property type="term" value="F:phosphoribosylaminoimidazolecarboxamide formyltransferase activity"/>
    <property type="evidence" value="ECO:0007669"/>
    <property type="project" value="InterPro"/>
</dbReference>
<dbReference type="GO" id="GO:0003937">
    <property type="term" value="F:IMP cyclohydrolase activity"/>
    <property type="evidence" value="ECO:0007669"/>
    <property type="project" value="InterPro"/>
</dbReference>
<evidence type="ECO:0000313" key="5">
    <source>
        <dbReference type="EMBL" id="SVC27580.1"/>
    </source>
</evidence>
<feature type="non-terminal residue" evidence="5">
    <location>
        <position position="1"/>
    </location>
</feature>
<evidence type="ECO:0008006" key="6">
    <source>
        <dbReference type="Google" id="ProtNLM"/>
    </source>
</evidence>
<accession>A0A382KSY0</accession>
<keyword evidence="3" id="KW-0378">Hydrolase</keyword>
<dbReference type="NCBIfam" id="NF002049">
    <property type="entry name" value="PRK00881.1"/>
    <property type="match status" value="1"/>
</dbReference>
<dbReference type="InterPro" id="IPR024051">
    <property type="entry name" value="AICAR_Tfase_dup_dom_sf"/>
</dbReference>
<evidence type="ECO:0000256" key="4">
    <source>
        <dbReference type="ARBA" id="ARBA00023268"/>
    </source>
</evidence>
<name>A0A382KSY0_9ZZZZ</name>
<keyword evidence="1" id="KW-0808">Transferase</keyword>
<dbReference type="PANTHER" id="PTHR11692:SF0">
    <property type="entry name" value="BIFUNCTIONAL PURINE BIOSYNTHESIS PROTEIN ATIC"/>
    <property type="match status" value="1"/>
</dbReference>
<dbReference type="GO" id="GO:0006189">
    <property type="term" value="P:'de novo' IMP biosynthetic process"/>
    <property type="evidence" value="ECO:0007669"/>
    <property type="project" value="TreeGrafter"/>
</dbReference>
<dbReference type="InterPro" id="IPR016193">
    <property type="entry name" value="Cytidine_deaminase-like"/>
</dbReference>
<dbReference type="InterPro" id="IPR002695">
    <property type="entry name" value="PurH-like"/>
</dbReference>
<evidence type="ECO:0000256" key="1">
    <source>
        <dbReference type="ARBA" id="ARBA00022679"/>
    </source>
</evidence>
<evidence type="ECO:0000256" key="2">
    <source>
        <dbReference type="ARBA" id="ARBA00022755"/>
    </source>
</evidence>
<dbReference type="FunFam" id="3.40.140.20:FF:000001">
    <property type="entry name" value="Bifunctional purine biosynthesis protein PurH"/>
    <property type="match status" value="1"/>
</dbReference>
<dbReference type="Gene3D" id="3.40.140.20">
    <property type="match status" value="2"/>
</dbReference>
<proteinExistence type="predicted"/>
<keyword evidence="4" id="KW-0511">Multifunctional enzyme</keyword>
<evidence type="ECO:0000256" key="3">
    <source>
        <dbReference type="ARBA" id="ARBA00022801"/>
    </source>
</evidence>